<evidence type="ECO:0000256" key="3">
    <source>
        <dbReference type="ARBA" id="ARBA00022989"/>
    </source>
</evidence>
<keyword evidence="2 7" id="KW-0812">Transmembrane</keyword>
<comment type="catalytic activity">
    <reaction evidence="7">
        <text>a peptidoglycan chain = a peptidoglycan chain with N-acetyl-1,6-anhydromuramyl-[peptide] at the reducing end + a peptidoglycan chain with N-acetylglucosamine at the non-reducing end.</text>
        <dbReference type="EC" id="4.2.2.29"/>
    </reaction>
</comment>
<dbReference type="KEGG" id="hat:RC74_14940"/>
<evidence type="ECO:0000256" key="1">
    <source>
        <dbReference type="ARBA" id="ARBA00022475"/>
    </source>
</evidence>
<dbReference type="PANTHER" id="PTHR30518">
    <property type="entry name" value="ENDOLYTIC MUREIN TRANSGLYCOSYLASE"/>
    <property type="match status" value="1"/>
</dbReference>
<dbReference type="GO" id="GO:0005886">
    <property type="term" value="C:plasma membrane"/>
    <property type="evidence" value="ECO:0007669"/>
    <property type="project" value="UniProtKB-UniRule"/>
</dbReference>
<name>A0A126V249_9RHOB</name>
<dbReference type="NCBIfam" id="TIGR00247">
    <property type="entry name" value="endolytic transglycosylase MltG"/>
    <property type="match status" value="1"/>
</dbReference>
<dbReference type="HAMAP" id="MF_02065">
    <property type="entry name" value="MltG"/>
    <property type="match status" value="1"/>
</dbReference>
<dbReference type="GO" id="GO:0009252">
    <property type="term" value="P:peptidoglycan biosynthetic process"/>
    <property type="evidence" value="ECO:0007669"/>
    <property type="project" value="UniProtKB-UniRule"/>
</dbReference>
<evidence type="ECO:0000256" key="7">
    <source>
        <dbReference type="HAMAP-Rule" id="MF_02065"/>
    </source>
</evidence>
<keyword evidence="1 7" id="KW-1003">Cell membrane</keyword>
<evidence type="ECO:0000313" key="9">
    <source>
        <dbReference type="Proteomes" id="UP000070371"/>
    </source>
</evidence>
<dbReference type="RefSeq" id="WP_039002061.1">
    <property type="nucleotide sequence ID" value="NZ_CP014327.1"/>
</dbReference>
<dbReference type="CDD" id="cd08010">
    <property type="entry name" value="MltG_like"/>
    <property type="match status" value="1"/>
</dbReference>
<dbReference type="PANTHER" id="PTHR30518:SF2">
    <property type="entry name" value="ENDOLYTIC MUREIN TRANSGLYCOSYLASE"/>
    <property type="match status" value="1"/>
</dbReference>
<evidence type="ECO:0000256" key="4">
    <source>
        <dbReference type="ARBA" id="ARBA00023136"/>
    </source>
</evidence>
<protein>
    <recommendedName>
        <fullName evidence="7">Endolytic murein transglycosylase</fullName>
        <ecNumber evidence="7">4.2.2.29</ecNumber>
    </recommendedName>
    <alternativeName>
        <fullName evidence="7">Peptidoglycan lytic transglycosylase</fullName>
    </alternativeName>
    <alternativeName>
        <fullName evidence="7">Peptidoglycan polymerization terminase</fullName>
    </alternativeName>
</protein>
<gene>
    <name evidence="7" type="primary">mltG</name>
    <name evidence="8" type="ORF">RC74_14940</name>
</gene>
<accession>A0A126V249</accession>
<keyword evidence="6 7" id="KW-0961">Cell wall biogenesis/degradation</keyword>
<sequence length="384" mass="41190">MWKNLASSALTFLVLILFCLGGVAMWATKQYEAEGPLETAICLRVAAGSNIGHVVESVEKEAAVTSGFIFRVGANYSGKAEAVKKGSFLVPAGASMKGILDIVTGNGRSTCGSEIVYRIGVLRSEVQLRELDPATNRFEEKFAFDPVADAVPDGFEEARQNADLRYRVALAEGATSWQVVEALKAADFLTGDVDEIPAEGWLAPGSYEVASGETRAELLAEMKDRQAADLQEAWSNRAADLPIETMEEALVLASIIEKETGIAEERGQVASVFVNRLNQGMLLQTDPTVVYGVTEGKGALGRGLRQSELRGDTPWNTYVHAGLPPTPIANPGKAALQAAVNPDSTKYVFFVADGTGGHAFATTLKEHNDNVAIWRKIEAETPEN</sequence>
<feature type="site" description="Important for catalytic activity" evidence="7">
    <location>
        <position position="259"/>
    </location>
</feature>
<dbReference type="EC" id="4.2.2.29" evidence="7"/>
<evidence type="ECO:0000256" key="2">
    <source>
        <dbReference type="ARBA" id="ARBA00022692"/>
    </source>
</evidence>
<dbReference type="STRING" id="1579316.RC74_14940"/>
<comment type="similarity">
    <text evidence="7">Belongs to the transglycosylase MltG family.</text>
</comment>
<proteinExistence type="inferred from homology"/>
<dbReference type="OrthoDB" id="9814591at2"/>
<dbReference type="InterPro" id="IPR003770">
    <property type="entry name" value="MLTG-like"/>
</dbReference>
<dbReference type="GO" id="GO:0071555">
    <property type="term" value="P:cell wall organization"/>
    <property type="evidence" value="ECO:0007669"/>
    <property type="project" value="UniProtKB-KW"/>
</dbReference>
<reference evidence="8 9" key="1">
    <citation type="submission" date="2016-02" db="EMBL/GenBank/DDBJ databases">
        <title>Complete genome sequence of Halocynthiibacter arcticus PAMC 20958t from arctic marine sediment.</title>
        <authorList>
            <person name="Lee Y.M."/>
            <person name="Baek K."/>
            <person name="Lee H.K."/>
            <person name="Shin S.C."/>
        </authorList>
    </citation>
    <scope>NUCLEOTIDE SEQUENCE [LARGE SCALE GENOMIC DNA]</scope>
    <source>
        <strain evidence="8">PAMC 20958</strain>
    </source>
</reference>
<dbReference type="AlphaFoldDB" id="A0A126V249"/>
<comment type="function">
    <text evidence="7">Functions as a peptidoglycan terminase that cleaves nascent peptidoglycan strands endolytically to terminate their elongation.</text>
</comment>
<keyword evidence="9" id="KW-1185">Reference proteome</keyword>
<evidence type="ECO:0000256" key="6">
    <source>
        <dbReference type="ARBA" id="ARBA00023316"/>
    </source>
</evidence>
<dbReference type="Pfam" id="PF02618">
    <property type="entry name" value="YceG"/>
    <property type="match status" value="1"/>
</dbReference>
<dbReference type="EMBL" id="CP014327">
    <property type="protein sequence ID" value="AML52398.1"/>
    <property type="molecule type" value="Genomic_DNA"/>
</dbReference>
<evidence type="ECO:0000313" key="8">
    <source>
        <dbReference type="EMBL" id="AML52398.1"/>
    </source>
</evidence>
<organism evidence="8 9">
    <name type="scientific">Falsihalocynthiibacter arcticus</name>
    <dbReference type="NCBI Taxonomy" id="1579316"/>
    <lineage>
        <taxon>Bacteria</taxon>
        <taxon>Pseudomonadati</taxon>
        <taxon>Pseudomonadota</taxon>
        <taxon>Alphaproteobacteria</taxon>
        <taxon>Rhodobacterales</taxon>
        <taxon>Roseobacteraceae</taxon>
        <taxon>Falsihalocynthiibacter</taxon>
    </lineage>
</organism>
<dbReference type="GO" id="GO:0008932">
    <property type="term" value="F:lytic endotransglycosylase activity"/>
    <property type="evidence" value="ECO:0007669"/>
    <property type="project" value="UniProtKB-UniRule"/>
</dbReference>
<keyword evidence="7" id="KW-0997">Cell inner membrane</keyword>
<evidence type="ECO:0000256" key="5">
    <source>
        <dbReference type="ARBA" id="ARBA00023239"/>
    </source>
</evidence>
<keyword evidence="5 7" id="KW-0456">Lyase</keyword>
<dbReference type="Gene3D" id="3.30.160.60">
    <property type="entry name" value="Classic Zinc Finger"/>
    <property type="match status" value="1"/>
</dbReference>
<dbReference type="Proteomes" id="UP000070371">
    <property type="component" value="Chromosome"/>
</dbReference>
<keyword evidence="4 7" id="KW-0472">Membrane</keyword>
<keyword evidence="3 7" id="KW-1133">Transmembrane helix</keyword>